<keyword evidence="3" id="KW-1185">Reference proteome</keyword>
<feature type="compositionally biased region" description="Basic and acidic residues" evidence="1">
    <location>
        <begin position="12"/>
        <end position="21"/>
    </location>
</feature>
<dbReference type="EMBL" id="JXTC01000300">
    <property type="protein sequence ID" value="PON67907.1"/>
    <property type="molecule type" value="Genomic_DNA"/>
</dbReference>
<evidence type="ECO:0000256" key="1">
    <source>
        <dbReference type="SAM" id="MobiDB-lite"/>
    </source>
</evidence>
<reference evidence="3" key="1">
    <citation type="submission" date="2016-06" db="EMBL/GenBank/DDBJ databases">
        <title>Parallel loss of symbiosis genes in relatives of nitrogen-fixing non-legume Parasponia.</title>
        <authorList>
            <person name="Van Velzen R."/>
            <person name="Holmer R."/>
            <person name="Bu F."/>
            <person name="Rutten L."/>
            <person name="Van Zeijl A."/>
            <person name="Liu W."/>
            <person name="Santuari L."/>
            <person name="Cao Q."/>
            <person name="Sharma T."/>
            <person name="Shen D."/>
            <person name="Roswanjaya Y."/>
            <person name="Wardhani T."/>
            <person name="Kalhor M.S."/>
            <person name="Jansen J."/>
            <person name="Van den Hoogen J."/>
            <person name="Gungor B."/>
            <person name="Hartog M."/>
            <person name="Hontelez J."/>
            <person name="Verver J."/>
            <person name="Yang W.-C."/>
            <person name="Schijlen E."/>
            <person name="Repin R."/>
            <person name="Schilthuizen M."/>
            <person name="Schranz E."/>
            <person name="Heidstra R."/>
            <person name="Miyata K."/>
            <person name="Fedorova E."/>
            <person name="Kohlen W."/>
            <person name="Bisseling T."/>
            <person name="Smit S."/>
            <person name="Geurts R."/>
        </authorList>
    </citation>
    <scope>NUCLEOTIDE SEQUENCE [LARGE SCALE GENOMIC DNA]</scope>
    <source>
        <strain evidence="3">cv. RG33-2</strain>
    </source>
</reference>
<dbReference type="Proteomes" id="UP000237000">
    <property type="component" value="Unassembled WGS sequence"/>
</dbReference>
<gene>
    <name evidence="2" type="ORF">TorRG33x02_263420</name>
</gene>
<protein>
    <submittedName>
        <fullName evidence="2">Uncharacterized protein</fullName>
    </submittedName>
</protein>
<evidence type="ECO:0000313" key="2">
    <source>
        <dbReference type="EMBL" id="PON67907.1"/>
    </source>
</evidence>
<proteinExistence type="predicted"/>
<dbReference type="InParanoid" id="A0A2P5D3N0"/>
<name>A0A2P5D3N0_TREOI</name>
<dbReference type="AlphaFoldDB" id="A0A2P5D3N0"/>
<evidence type="ECO:0000313" key="3">
    <source>
        <dbReference type="Proteomes" id="UP000237000"/>
    </source>
</evidence>
<organism evidence="2 3">
    <name type="scientific">Trema orientale</name>
    <name type="common">Charcoal tree</name>
    <name type="synonym">Celtis orientalis</name>
    <dbReference type="NCBI Taxonomy" id="63057"/>
    <lineage>
        <taxon>Eukaryota</taxon>
        <taxon>Viridiplantae</taxon>
        <taxon>Streptophyta</taxon>
        <taxon>Embryophyta</taxon>
        <taxon>Tracheophyta</taxon>
        <taxon>Spermatophyta</taxon>
        <taxon>Magnoliopsida</taxon>
        <taxon>eudicotyledons</taxon>
        <taxon>Gunneridae</taxon>
        <taxon>Pentapetalae</taxon>
        <taxon>rosids</taxon>
        <taxon>fabids</taxon>
        <taxon>Rosales</taxon>
        <taxon>Cannabaceae</taxon>
        <taxon>Trema</taxon>
    </lineage>
</organism>
<accession>A0A2P5D3N0</accession>
<comment type="caution">
    <text evidence="2">The sequence shown here is derived from an EMBL/GenBank/DDBJ whole genome shotgun (WGS) entry which is preliminary data.</text>
</comment>
<feature type="region of interest" description="Disordered" evidence="1">
    <location>
        <begin position="1"/>
        <end position="21"/>
    </location>
</feature>
<sequence>MSLSHDMGCAGTDEKGEQAAELRRRRGTRLAGVACSRDFGARKSEVAEVFSVMGVSNRKKEEFGEFNGKFARLVATWQVLACWALF</sequence>